<keyword evidence="4" id="KW-0560">Oxidoreductase</keyword>
<evidence type="ECO:0000256" key="1">
    <source>
        <dbReference type="ARBA" id="ARBA00001947"/>
    </source>
</evidence>
<dbReference type="SMART" id="SM00829">
    <property type="entry name" value="PKS_ER"/>
    <property type="match status" value="1"/>
</dbReference>
<dbReference type="GO" id="GO:0051903">
    <property type="term" value="F:S-(hydroxymethyl)glutathione dehydrogenase [NAD(P)+] activity"/>
    <property type="evidence" value="ECO:0007669"/>
    <property type="project" value="TreeGrafter"/>
</dbReference>
<gene>
    <name evidence="8" type="ORF">N7460_001147</name>
</gene>
<dbReference type="SUPFAM" id="SSF51735">
    <property type="entry name" value="NAD(P)-binding Rossmann-fold domains"/>
    <property type="match status" value="1"/>
</dbReference>
<name>A0AAD6IR30_PENCN</name>
<accession>A0AAD6IR30</accession>
<dbReference type="InterPro" id="IPR020843">
    <property type="entry name" value="ER"/>
</dbReference>
<comment type="similarity">
    <text evidence="6">Belongs to the zinc-containing alcohol dehydrogenase family.</text>
</comment>
<comment type="caution">
    <text evidence="8">The sequence shown here is derived from an EMBL/GenBank/DDBJ whole genome shotgun (WGS) entry which is preliminary data.</text>
</comment>
<dbReference type="GO" id="GO:0005829">
    <property type="term" value="C:cytosol"/>
    <property type="evidence" value="ECO:0007669"/>
    <property type="project" value="TreeGrafter"/>
</dbReference>
<dbReference type="PANTHER" id="PTHR43880:SF12">
    <property type="entry name" value="ALCOHOL DEHYDROGENASE CLASS-3"/>
    <property type="match status" value="1"/>
</dbReference>
<dbReference type="PROSITE" id="PS00059">
    <property type="entry name" value="ADH_ZINC"/>
    <property type="match status" value="1"/>
</dbReference>
<evidence type="ECO:0000256" key="3">
    <source>
        <dbReference type="ARBA" id="ARBA00022833"/>
    </source>
</evidence>
<dbReference type="GO" id="GO:0046294">
    <property type="term" value="P:formaldehyde catabolic process"/>
    <property type="evidence" value="ECO:0007669"/>
    <property type="project" value="TreeGrafter"/>
</dbReference>
<dbReference type="GO" id="GO:0008270">
    <property type="term" value="F:zinc ion binding"/>
    <property type="evidence" value="ECO:0007669"/>
    <property type="project" value="InterPro"/>
</dbReference>
<evidence type="ECO:0000313" key="8">
    <source>
        <dbReference type="EMBL" id="KAJ6057873.1"/>
    </source>
</evidence>
<proteinExistence type="inferred from homology"/>
<dbReference type="InterPro" id="IPR013154">
    <property type="entry name" value="ADH-like_N"/>
</dbReference>
<evidence type="ECO:0000256" key="5">
    <source>
        <dbReference type="ARBA" id="ARBA00023027"/>
    </source>
</evidence>
<sequence>MSTTSALVVQSAGAEPQLTTVALDSLQANELKVQMHATGVCHTDLACMAGHLPVQFPNVFGHEGAGIVLETGSGITDIQVGDKVLLSYNFCGECAQCNSEFPAYCEKVLQLNFGGKRLDGSSALRLSNDPGQEVFSNFFGQSSFSQVAVVSMSSAVRVPPNANLELFAPLGCGMQTGAGAILNTLNVKPGSSVAVFGTGCVGLSAVMAAKIRGARIIVAVDIQPERLDLARELGATHAFRGDDPSIRKLIMDLCGSSLGVDFAVDCSGAIPVIENMIATLGIRGKAASVGAPAPGKKVEVEVFSHLTMGRQYIGCHQGDSISTKTIPYLMEQHAQGNFPLERLIKVYKSKEFLQAFQDMKDGKVLKPVLKWI</sequence>
<keyword evidence="9" id="KW-1185">Reference proteome</keyword>
<dbReference type="Gene3D" id="3.40.50.720">
    <property type="entry name" value="NAD(P)-binding Rossmann-like Domain"/>
    <property type="match status" value="1"/>
</dbReference>
<dbReference type="AlphaFoldDB" id="A0AAD6IR30"/>
<dbReference type="Gene3D" id="3.90.180.10">
    <property type="entry name" value="Medium-chain alcohol dehydrogenases, catalytic domain"/>
    <property type="match status" value="1"/>
</dbReference>
<keyword evidence="3 6" id="KW-0862">Zinc</keyword>
<protein>
    <recommendedName>
        <fullName evidence="7">Enoyl reductase (ER) domain-containing protein</fullName>
    </recommendedName>
</protein>
<dbReference type="InterPro" id="IPR002328">
    <property type="entry name" value="ADH_Zn_CS"/>
</dbReference>
<comment type="cofactor">
    <cofactor evidence="1 6">
        <name>Zn(2+)</name>
        <dbReference type="ChEBI" id="CHEBI:29105"/>
    </cofactor>
</comment>
<keyword evidence="2 6" id="KW-0479">Metal-binding</keyword>
<dbReference type="CDD" id="cd08278">
    <property type="entry name" value="benzyl_alcohol_DH"/>
    <property type="match status" value="1"/>
</dbReference>
<evidence type="ECO:0000259" key="7">
    <source>
        <dbReference type="SMART" id="SM00829"/>
    </source>
</evidence>
<dbReference type="InterPro" id="IPR036291">
    <property type="entry name" value="NAD(P)-bd_dom_sf"/>
</dbReference>
<feature type="domain" description="Enoyl reductase (ER)" evidence="7">
    <location>
        <begin position="13"/>
        <end position="369"/>
    </location>
</feature>
<dbReference type="Proteomes" id="UP001219568">
    <property type="component" value="Unassembled WGS sequence"/>
</dbReference>
<reference evidence="8" key="1">
    <citation type="journal article" date="2023" name="IMA Fungus">
        <title>Comparative genomic study of the Penicillium genus elucidates a diverse pangenome and 15 lateral gene transfer events.</title>
        <authorList>
            <person name="Petersen C."/>
            <person name="Sorensen T."/>
            <person name="Nielsen M.R."/>
            <person name="Sondergaard T.E."/>
            <person name="Sorensen J.L."/>
            <person name="Fitzpatrick D.A."/>
            <person name="Frisvad J.C."/>
            <person name="Nielsen K.L."/>
        </authorList>
    </citation>
    <scope>NUCLEOTIDE SEQUENCE</scope>
    <source>
        <strain evidence="8">IBT 15450</strain>
    </source>
</reference>
<dbReference type="FunFam" id="3.40.50.720:FF:000003">
    <property type="entry name" value="S-(hydroxymethyl)glutathione dehydrogenase"/>
    <property type="match status" value="1"/>
</dbReference>
<reference evidence="8" key="2">
    <citation type="submission" date="2023-01" db="EMBL/GenBank/DDBJ databases">
        <authorList>
            <person name="Petersen C."/>
        </authorList>
    </citation>
    <scope>NUCLEOTIDE SEQUENCE</scope>
    <source>
        <strain evidence="8">IBT 15450</strain>
    </source>
</reference>
<dbReference type="Pfam" id="PF08240">
    <property type="entry name" value="ADH_N"/>
    <property type="match status" value="1"/>
</dbReference>
<evidence type="ECO:0000313" key="9">
    <source>
        <dbReference type="Proteomes" id="UP001219568"/>
    </source>
</evidence>
<organism evidence="8 9">
    <name type="scientific">Penicillium canescens</name>
    <dbReference type="NCBI Taxonomy" id="5083"/>
    <lineage>
        <taxon>Eukaryota</taxon>
        <taxon>Fungi</taxon>
        <taxon>Dikarya</taxon>
        <taxon>Ascomycota</taxon>
        <taxon>Pezizomycotina</taxon>
        <taxon>Eurotiomycetes</taxon>
        <taxon>Eurotiomycetidae</taxon>
        <taxon>Eurotiales</taxon>
        <taxon>Aspergillaceae</taxon>
        <taxon>Penicillium</taxon>
    </lineage>
</organism>
<dbReference type="InterPro" id="IPR011032">
    <property type="entry name" value="GroES-like_sf"/>
</dbReference>
<dbReference type="PANTHER" id="PTHR43880">
    <property type="entry name" value="ALCOHOL DEHYDROGENASE"/>
    <property type="match status" value="1"/>
</dbReference>
<dbReference type="SUPFAM" id="SSF50129">
    <property type="entry name" value="GroES-like"/>
    <property type="match status" value="1"/>
</dbReference>
<evidence type="ECO:0000256" key="6">
    <source>
        <dbReference type="RuleBase" id="RU361277"/>
    </source>
</evidence>
<evidence type="ECO:0000256" key="4">
    <source>
        <dbReference type="ARBA" id="ARBA00023002"/>
    </source>
</evidence>
<dbReference type="Pfam" id="PF00107">
    <property type="entry name" value="ADH_zinc_N"/>
    <property type="match status" value="1"/>
</dbReference>
<evidence type="ECO:0000256" key="2">
    <source>
        <dbReference type="ARBA" id="ARBA00022723"/>
    </source>
</evidence>
<keyword evidence="5" id="KW-0520">NAD</keyword>
<dbReference type="InterPro" id="IPR013149">
    <property type="entry name" value="ADH-like_C"/>
</dbReference>
<dbReference type="EMBL" id="JAQJZL010000001">
    <property type="protein sequence ID" value="KAJ6057873.1"/>
    <property type="molecule type" value="Genomic_DNA"/>
</dbReference>